<comment type="caution">
    <text evidence="2">The sequence shown here is derived from an EMBL/GenBank/DDBJ whole genome shotgun (WGS) entry which is preliminary data.</text>
</comment>
<keyword evidence="1" id="KW-1133">Transmembrane helix</keyword>
<feature type="transmembrane region" description="Helical" evidence="1">
    <location>
        <begin position="359"/>
        <end position="378"/>
    </location>
</feature>
<evidence type="ECO:0000313" key="2">
    <source>
        <dbReference type="EMBL" id="HHS62339.1"/>
    </source>
</evidence>
<evidence type="ECO:0000256" key="1">
    <source>
        <dbReference type="SAM" id="Phobius"/>
    </source>
</evidence>
<dbReference type="EMBL" id="DTHJ01000044">
    <property type="protein sequence ID" value="HHS62339.1"/>
    <property type="molecule type" value="Genomic_DNA"/>
</dbReference>
<keyword evidence="1" id="KW-0472">Membrane</keyword>
<keyword evidence="1" id="KW-0812">Transmembrane</keyword>
<feature type="transmembrane region" description="Helical" evidence="1">
    <location>
        <begin position="143"/>
        <end position="163"/>
    </location>
</feature>
<feature type="transmembrane region" description="Helical" evidence="1">
    <location>
        <begin position="265"/>
        <end position="282"/>
    </location>
</feature>
<reference evidence="2" key="1">
    <citation type="journal article" date="2020" name="mSystems">
        <title>Genome- and Community-Level Interaction Insights into Carbon Utilization and Element Cycling Functions of Hydrothermarchaeota in Hydrothermal Sediment.</title>
        <authorList>
            <person name="Zhou Z."/>
            <person name="Liu Y."/>
            <person name="Xu W."/>
            <person name="Pan J."/>
            <person name="Luo Z.H."/>
            <person name="Li M."/>
        </authorList>
    </citation>
    <scope>NUCLEOTIDE SEQUENCE [LARGE SCALE GENOMIC DNA]</scope>
    <source>
        <strain evidence="2">SpSt-783</strain>
    </source>
</reference>
<feature type="transmembrane region" description="Helical" evidence="1">
    <location>
        <begin position="297"/>
        <end position="316"/>
    </location>
</feature>
<feature type="transmembrane region" description="Helical" evidence="1">
    <location>
        <begin position="328"/>
        <end position="347"/>
    </location>
</feature>
<proteinExistence type="predicted"/>
<feature type="transmembrane region" description="Helical" evidence="1">
    <location>
        <begin position="385"/>
        <end position="404"/>
    </location>
</feature>
<gene>
    <name evidence="2" type="ORF">ENV70_01810</name>
</gene>
<name>A0A7C6AFH5_UNCW3</name>
<protein>
    <submittedName>
        <fullName evidence="2">Uncharacterized protein</fullName>
    </submittedName>
</protein>
<accession>A0A7C6AFH5</accession>
<organism evidence="2">
    <name type="scientific">candidate division WOR-3 bacterium</name>
    <dbReference type="NCBI Taxonomy" id="2052148"/>
    <lineage>
        <taxon>Bacteria</taxon>
        <taxon>Bacteria division WOR-3</taxon>
    </lineage>
</organism>
<feature type="transmembrane region" description="Helical" evidence="1">
    <location>
        <begin position="234"/>
        <end position="253"/>
    </location>
</feature>
<sequence>MELWALFLIAQIDSNGLSYEKQIPFDTEAQVYEIDSSFAQKLEFFKDYKGFQKALLFVQPDSSYIIEIYQKKVEGIVKERVKIEPETINRIQQEIGLIKSRAIPEQKYDRSGYAQFLGNSFLFAFGIQSPLVVMGFSPDDSRIGVALYMLSSASGFVIPLMLTKNCDVSKAHSDMFAAGGMHGLYIGGALSGIGDMALYEGGGAFLTLGGSIIGEYLGFQSVNEYGLTLGRGNTIFVISDFIGASSVGALSLFDNWFNPRMNIKHYLGISLAGLGLGIYTGSKVTQNINLGDGDPTIFADFGIAGGAVLPVALSWFDNGRGRISGKMYVSAGITGLVLGSILGYRVIKEKDYSESEGNIITLGGFAGALTGLGLVYIARIEELRAYYTGMVIGDIVGALTTASYIKAGKSNMRTGIHFYLESLIGLGLCYYKDRPFQAQLFRVDF</sequence>
<feature type="transmembrane region" description="Helical" evidence="1">
    <location>
        <begin position="175"/>
        <end position="199"/>
    </location>
</feature>
<dbReference type="AlphaFoldDB" id="A0A7C6AFH5"/>
<feature type="transmembrane region" description="Helical" evidence="1">
    <location>
        <begin position="116"/>
        <end position="137"/>
    </location>
</feature>